<dbReference type="InterPro" id="IPR014780">
    <property type="entry name" value="tRNA_psdUridine_synth_TruB"/>
</dbReference>
<dbReference type="InterPro" id="IPR015947">
    <property type="entry name" value="PUA-like_sf"/>
</dbReference>
<dbReference type="EMBL" id="AEJF01000255">
    <property type="protein sequence ID" value="KLU20449.1"/>
    <property type="molecule type" value="Genomic_DNA"/>
</dbReference>
<dbReference type="PANTHER" id="PTHR13767:SF2">
    <property type="entry name" value="PSEUDOURIDYLATE SYNTHASE TRUB1"/>
    <property type="match status" value="1"/>
</dbReference>
<dbReference type="EC" id="5.4.99.25" evidence="5"/>
<keyword evidence="3 5" id="KW-0819">tRNA processing</keyword>
<comment type="caution">
    <text evidence="9">The sequence shown here is derived from an EMBL/GenBank/DDBJ whole genome shotgun (WGS) entry which is preliminary data.</text>
</comment>
<dbReference type="NCBIfam" id="TIGR00431">
    <property type="entry name" value="TruB"/>
    <property type="match status" value="1"/>
</dbReference>
<feature type="domain" description="tRNA pseudouridine synthase II TruB subfamily 1 C-terminal" evidence="7">
    <location>
        <begin position="245"/>
        <end position="305"/>
    </location>
</feature>
<dbReference type="PANTHER" id="PTHR13767">
    <property type="entry name" value="TRNA-PSEUDOURIDINE SYNTHASE"/>
    <property type="match status" value="1"/>
</dbReference>
<evidence type="ECO:0000256" key="5">
    <source>
        <dbReference type="HAMAP-Rule" id="MF_01080"/>
    </source>
</evidence>
<dbReference type="FunFam" id="3.30.2350.10:FF:000011">
    <property type="entry name" value="tRNA pseudouridine synthase B"/>
    <property type="match status" value="1"/>
</dbReference>
<keyword evidence="4 5" id="KW-0413">Isomerase</keyword>
<dbReference type="PATRIC" id="fig|908627.4.peg.9304"/>
<gene>
    <name evidence="5 9" type="primary">truB</name>
    <name evidence="9" type="ORF">EOS_41410</name>
</gene>
<accession>A0A0J1CIP4</accession>
<protein>
    <recommendedName>
        <fullName evidence="5">tRNA pseudouridine synthase B</fullName>
        <ecNumber evidence="5">5.4.99.25</ecNumber>
    </recommendedName>
    <alternativeName>
        <fullName evidence="5">tRNA pseudouridine(55) synthase</fullName>
        <shortName evidence="5">Psi55 synthase</shortName>
    </alternativeName>
    <alternativeName>
        <fullName evidence="5">tRNA pseudouridylate synthase</fullName>
    </alternativeName>
    <alternativeName>
        <fullName evidence="5">tRNA-uridine isomerase</fullName>
    </alternativeName>
</protein>
<dbReference type="HAMAP" id="MF_01080">
    <property type="entry name" value="TruB_bact"/>
    <property type="match status" value="1"/>
</dbReference>
<keyword evidence="10" id="KW-1185">Reference proteome</keyword>
<evidence type="ECO:0000256" key="1">
    <source>
        <dbReference type="ARBA" id="ARBA00000385"/>
    </source>
</evidence>
<comment type="function">
    <text evidence="5">Responsible for synthesis of pseudouridine from uracil-55 in the psi GC loop of transfer RNAs.</text>
</comment>
<sequence length="309" mass="33398">MNGSARPKIPRRLLDGVLLLDKPLGLSSNDALIRAKRIYLAKKAGHTGTLDPLATGLLPLCFGEATKFSQDLLEADKTYEATMRLGVRTTTGDAEGEALQTREVTCDEAAIHAAMAHFRGEIAQVPPMYSALKRDGKPLYEYARAGQTVEREARHVSIHALEMIACALPDVTFRVTCSKGTYVRTLAEDIGEKLGCGAHLVALRRTGVGALTLEHAITLETLADATQAERDSWLQPVDALLTTFPAVHLDADATRRFAQGQRLKLSEIADAPAQAVRVRVYAIDDQRLLGVARAGEGVLAPERLVVLTA</sequence>
<evidence type="ECO:0000256" key="2">
    <source>
        <dbReference type="ARBA" id="ARBA00005642"/>
    </source>
</evidence>
<dbReference type="InterPro" id="IPR036974">
    <property type="entry name" value="PUA_sf"/>
</dbReference>
<evidence type="ECO:0000313" key="10">
    <source>
        <dbReference type="Proteomes" id="UP000035963"/>
    </source>
</evidence>
<dbReference type="AlphaFoldDB" id="A0A0J1CIP4"/>
<dbReference type="Pfam" id="PF09157">
    <property type="entry name" value="TruB-C_2"/>
    <property type="match status" value="1"/>
</dbReference>
<dbReference type="Gene3D" id="2.30.130.10">
    <property type="entry name" value="PUA domain"/>
    <property type="match status" value="1"/>
</dbReference>
<evidence type="ECO:0000259" key="8">
    <source>
        <dbReference type="Pfam" id="PF16198"/>
    </source>
</evidence>
<dbReference type="Pfam" id="PF01509">
    <property type="entry name" value="TruB_N"/>
    <property type="match status" value="1"/>
</dbReference>
<dbReference type="Pfam" id="PF16198">
    <property type="entry name" value="TruB_C_2"/>
    <property type="match status" value="1"/>
</dbReference>
<reference evidence="9 10" key="1">
    <citation type="journal article" date="2015" name="Genome Announc.">
        <title>Draft Genome Sequence of Burkholderia sp. Strain PML1(12), an Ectomycorrhizosphere-Inhabiting Bacterium with Effective Mineral-Weathering Ability.</title>
        <authorList>
            <person name="Uroz S."/>
            <person name="Oger P."/>
        </authorList>
    </citation>
    <scope>NUCLEOTIDE SEQUENCE [LARGE SCALE GENOMIC DNA]</scope>
    <source>
        <strain evidence="10">PML1(12)</strain>
    </source>
</reference>
<dbReference type="InterPro" id="IPR032819">
    <property type="entry name" value="TruB_C"/>
</dbReference>
<dbReference type="InterPro" id="IPR002501">
    <property type="entry name" value="PsdUridine_synth_N"/>
</dbReference>
<dbReference type="OrthoDB" id="9802309at2"/>
<evidence type="ECO:0000256" key="3">
    <source>
        <dbReference type="ARBA" id="ARBA00022694"/>
    </source>
</evidence>
<dbReference type="GO" id="GO:0031119">
    <property type="term" value="P:tRNA pseudouridine synthesis"/>
    <property type="evidence" value="ECO:0007669"/>
    <property type="project" value="UniProtKB-UniRule"/>
</dbReference>
<comment type="similarity">
    <text evidence="2 5">Belongs to the pseudouridine synthase TruB family. Type 1 subfamily.</text>
</comment>
<name>A0A0J1CIP4_9BURK</name>
<evidence type="ECO:0000259" key="6">
    <source>
        <dbReference type="Pfam" id="PF01509"/>
    </source>
</evidence>
<dbReference type="SUPFAM" id="SSF55120">
    <property type="entry name" value="Pseudouridine synthase"/>
    <property type="match status" value="1"/>
</dbReference>
<evidence type="ECO:0000259" key="7">
    <source>
        <dbReference type="Pfam" id="PF09157"/>
    </source>
</evidence>
<dbReference type="InterPro" id="IPR020103">
    <property type="entry name" value="PsdUridine_synth_cat_dom_sf"/>
</dbReference>
<dbReference type="CDD" id="cd21152">
    <property type="entry name" value="PUA_TruB_bacterial"/>
    <property type="match status" value="1"/>
</dbReference>
<dbReference type="GO" id="GO:1990481">
    <property type="term" value="P:mRNA pseudouridine synthesis"/>
    <property type="evidence" value="ECO:0007669"/>
    <property type="project" value="TreeGrafter"/>
</dbReference>
<dbReference type="Proteomes" id="UP000035963">
    <property type="component" value="Unassembled WGS sequence"/>
</dbReference>
<feature type="active site" description="Nucleophile" evidence="5">
    <location>
        <position position="51"/>
    </location>
</feature>
<evidence type="ECO:0000256" key="4">
    <source>
        <dbReference type="ARBA" id="ARBA00023235"/>
    </source>
</evidence>
<dbReference type="RefSeq" id="WP_047898047.1">
    <property type="nucleotide sequence ID" value="NZ_AEJF01000255.1"/>
</dbReference>
<proteinExistence type="inferred from homology"/>
<dbReference type="InterPro" id="IPR015240">
    <property type="entry name" value="tRNA_sdUridine_synth_fam1_C"/>
</dbReference>
<dbReference type="Gene3D" id="3.30.2350.10">
    <property type="entry name" value="Pseudouridine synthase"/>
    <property type="match status" value="1"/>
</dbReference>
<dbReference type="GO" id="GO:0003723">
    <property type="term" value="F:RNA binding"/>
    <property type="evidence" value="ECO:0007669"/>
    <property type="project" value="InterPro"/>
</dbReference>
<organism evidence="9 10">
    <name type="scientific">Caballeronia mineralivorans PML1(12)</name>
    <dbReference type="NCBI Taxonomy" id="908627"/>
    <lineage>
        <taxon>Bacteria</taxon>
        <taxon>Pseudomonadati</taxon>
        <taxon>Pseudomonadota</taxon>
        <taxon>Betaproteobacteria</taxon>
        <taxon>Burkholderiales</taxon>
        <taxon>Burkholderiaceae</taxon>
        <taxon>Caballeronia</taxon>
    </lineage>
</organism>
<dbReference type="CDD" id="cd02573">
    <property type="entry name" value="PseudoU_synth_EcTruB"/>
    <property type="match status" value="1"/>
</dbReference>
<evidence type="ECO:0000313" key="9">
    <source>
        <dbReference type="EMBL" id="KLU20449.1"/>
    </source>
</evidence>
<dbReference type="GO" id="GO:0160148">
    <property type="term" value="F:tRNA pseudouridine(55) synthase activity"/>
    <property type="evidence" value="ECO:0007669"/>
    <property type="project" value="UniProtKB-EC"/>
</dbReference>
<dbReference type="SUPFAM" id="SSF88697">
    <property type="entry name" value="PUA domain-like"/>
    <property type="match status" value="1"/>
</dbReference>
<feature type="domain" description="tRNA pseudouridylate synthase B C-terminal" evidence="8">
    <location>
        <begin position="184"/>
        <end position="241"/>
    </location>
</feature>
<feature type="domain" description="Pseudouridine synthase II N-terminal" evidence="6">
    <location>
        <begin position="36"/>
        <end position="183"/>
    </location>
</feature>
<comment type="catalytic activity">
    <reaction evidence="1 5">
        <text>uridine(55) in tRNA = pseudouridine(55) in tRNA</text>
        <dbReference type="Rhea" id="RHEA:42532"/>
        <dbReference type="Rhea" id="RHEA-COMP:10101"/>
        <dbReference type="Rhea" id="RHEA-COMP:10102"/>
        <dbReference type="ChEBI" id="CHEBI:65314"/>
        <dbReference type="ChEBI" id="CHEBI:65315"/>
        <dbReference type="EC" id="5.4.99.25"/>
    </reaction>
</comment>